<dbReference type="PROSITE" id="PS50192">
    <property type="entry name" value="T_SNARE"/>
    <property type="match status" value="1"/>
</dbReference>
<feature type="domain" description="HAMP" evidence="14">
    <location>
        <begin position="213"/>
        <end position="267"/>
    </location>
</feature>
<dbReference type="PANTHER" id="PTHR32089">
    <property type="entry name" value="METHYL-ACCEPTING CHEMOTAXIS PROTEIN MCPB"/>
    <property type="match status" value="1"/>
</dbReference>
<gene>
    <name evidence="15" type="ORF">ACFSJC_18875</name>
</gene>
<feature type="domain" description="T-SNARE coiled-coil homology" evidence="13">
    <location>
        <begin position="459"/>
        <end position="521"/>
    </location>
</feature>
<evidence type="ECO:0000259" key="12">
    <source>
        <dbReference type="PROSITE" id="PS50111"/>
    </source>
</evidence>
<comment type="subcellular location">
    <subcellularLocation>
        <location evidence="1">Cell inner membrane</location>
        <topology evidence="1">Multi-pass membrane protein</topology>
    </subcellularLocation>
</comment>
<dbReference type="InterPro" id="IPR004089">
    <property type="entry name" value="MCPsignal_dom"/>
</dbReference>
<dbReference type="PROSITE" id="PS50885">
    <property type="entry name" value="HAMP"/>
    <property type="match status" value="1"/>
</dbReference>
<protein>
    <submittedName>
        <fullName evidence="15">Methyl-accepting chemotaxis protein</fullName>
    </submittedName>
</protein>
<dbReference type="SMART" id="SM00283">
    <property type="entry name" value="MA"/>
    <property type="match status" value="1"/>
</dbReference>
<dbReference type="SUPFAM" id="SSF58104">
    <property type="entry name" value="Methyl-accepting chemotaxis protein (MCP) signaling domain"/>
    <property type="match status" value="1"/>
</dbReference>
<evidence type="ECO:0000256" key="3">
    <source>
        <dbReference type="ARBA" id="ARBA00022519"/>
    </source>
</evidence>
<evidence type="ECO:0000313" key="15">
    <source>
        <dbReference type="EMBL" id="MFD2113916.1"/>
    </source>
</evidence>
<evidence type="ECO:0000256" key="7">
    <source>
        <dbReference type="ARBA" id="ARBA00023224"/>
    </source>
</evidence>
<keyword evidence="3" id="KW-0997">Cell inner membrane</keyword>
<evidence type="ECO:0000256" key="2">
    <source>
        <dbReference type="ARBA" id="ARBA00022475"/>
    </source>
</evidence>
<comment type="caution">
    <text evidence="15">The sequence shown here is derived from an EMBL/GenBank/DDBJ whole genome shotgun (WGS) entry which is preliminary data.</text>
</comment>
<reference evidence="16" key="1">
    <citation type="journal article" date="2019" name="Int. J. Syst. Evol. Microbiol.">
        <title>The Global Catalogue of Microorganisms (GCM) 10K type strain sequencing project: providing services to taxonomists for standard genome sequencing and annotation.</title>
        <authorList>
            <consortium name="The Broad Institute Genomics Platform"/>
            <consortium name="The Broad Institute Genome Sequencing Center for Infectious Disease"/>
            <person name="Wu L."/>
            <person name="Ma J."/>
        </authorList>
    </citation>
    <scope>NUCLEOTIDE SEQUENCE [LARGE SCALE GENOMIC DNA]</scope>
    <source>
        <strain evidence="16">KACC 12597</strain>
    </source>
</reference>
<evidence type="ECO:0000256" key="9">
    <source>
        <dbReference type="PROSITE-ProRule" id="PRU00284"/>
    </source>
</evidence>
<keyword evidence="2" id="KW-1003">Cell membrane</keyword>
<keyword evidence="16" id="KW-1185">Reference proteome</keyword>
<dbReference type="Gene3D" id="3.30.450.20">
    <property type="entry name" value="PAS domain"/>
    <property type="match status" value="1"/>
</dbReference>
<feature type="transmembrane region" description="Helical" evidence="11">
    <location>
        <begin position="12"/>
        <end position="33"/>
    </location>
</feature>
<accession>A0ABW4YE00</accession>
<dbReference type="RefSeq" id="WP_386028750.1">
    <property type="nucleotide sequence ID" value="NZ_JBHUHX010000061.1"/>
</dbReference>
<dbReference type="PANTHER" id="PTHR32089:SF119">
    <property type="entry name" value="METHYL-ACCEPTING CHEMOTAXIS PROTEIN CTPL"/>
    <property type="match status" value="1"/>
</dbReference>
<evidence type="ECO:0000256" key="4">
    <source>
        <dbReference type="ARBA" id="ARBA00022692"/>
    </source>
</evidence>
<dbReference type="InterPro" id="IPR000727">
    <property type="entry name" value="T_SNARE_dom"/>
</dbReference>
<dbReference type="CDD" id="cd11386">
    <property type="entry name" value="MCP_signal"/>
    <property type="match status" value="1"/>
</dbReference>
<feature type="domain" description="Methyl-accepting transducer" evidence="12">
    <location>
        <begin position="272"/>
        <end position="508"/>
    </location>
</feature>
<dbReference type="Pfam" id="PF00015">
    <property type="entry name" value="MCPsignal"/>
    <property type="match status" value="1"/>
</dbReference>
<evidence type="ECO:0000256" key="10">
    <source>
        <dbReference type="SAM" id="Coils"/>
    </source>
</evidence>
<proteinExistence type="inferred from homology"/>
<dbReference type="EMBL" id="JBHUHX010000061">
    <property type="protein sequence ID" value="MFD2113916.1"/>
    <property type="molecule type" value="Genomic_DNA"/>
</dbReference>
<sequence length="548" mass="59610">MNLLRRISINRRLWIISGFVTLVFSIGLTLALIEIRSILMKQKIEQVTRLVETAKSIATDFRQRASKGELSEADAKAAALRTLSGLRFEGNNYFWVNDLDGNSIMQPFKPDLVGKSLLGIKDSNGKLYHKEMWQKSRDDGKGLVSYAWPRGGDTKPVPKIGYIETFSDWSWVIGAGIYVDDVDAAFQKNAMLMAAFGVPLLLGLILVTTLTSRSVVAPIHEAALTMVDIASGEGDLTRRLDASGKDEIAEMALGFNQFASKTERMVIAVGQATTEIASAAEELSAVTRSNTATMDRQRNETQQVATAVTEMSATIKEIARNAEEAASAAFDADGHSRASGETVDRVMQANQRLATEVEQIAERIRRFNDESVAIGSVVDVIRGIAEQTNLLALNAAIEAARAGEMGRGFAVVADEVRSLANRTQVSTREIQTMIERLRSGAHEAVSAIEHGETLTQETLEETTQAQRSLDQIVQSIGRIRDMNTQIASAAEEQATVAHEIDRSVVNISDLSTETAQNTEHTASSSLELSRLGAELHALVSQFKVGNAS</sequence>
<dbReference type="PROSITE" id="PS50111">
    <property type="entry name" value="CHEMOTAXIS_TRANSDUC_2"/>
    <property type="match status" value="1"/>
</dbReference>
<dbReference type="Proteomes" id="UP001597337">
    <property type="component" value="Unassembled WGS sequence"/>
</dbReference>
<dbReference type="Gene3D" id="1.10.287.950">
    <property type="entry name" value="Methyl-accepting chemotaxis protein"/>
    <property type="match status" value="1"/>
</dbReference>
<comment type="similarity">
    <text evidence="8">Belongs to the methyl-accepting chemotaxis (MCP) protein family.</text>
</comment>
<feature type="coiled-coil region" evidence="10">
    <location>
        <begin position="343"/>
        <end position="370"/>
    </location>
</feature>
<evidence type="ECO:0000259" key="14">
    <source>
        <dbReference type="PROSITE" id="PS50885"/>
    </source>
</evidence>
<keyword evidence="5 11" id="KW-1133">Transmembrane helix</keyword>
<evidence type="ECO:0000256" key="1">
    <source>
        <dbReference type="ARBA" id="ARBA00004429"/>
    </source>
</evidence>
<name>A0ABW4YE00_9GAMM</name>
<dbReference type="Pfam" id="PF00672">
    <property type="entry name" value="HAMP"/>
    <property type="match status" value="1"/>
</dbReference>
<keyword evidence="10" id="KW-0175">Coiled coil</keyword>
<keyword evidence="6 11" id="KW-0472">Membrane</keyword>
<dbReference type="CDD" id="cd06225">
    <property type="entry name" value="HAMP"/>
    <property type="match status" value="1"/>
</dbReference>
<evidence type="ECO:0000256" key="8">
    <source>
        <dbReference type="ARBA" id="ARBA00029447"/>
    </source>
</evidence>
<dbReference type="InterPro" id="IPR003660">
    <property type="entry name" value="HAMP_dom"/>
</dbReference>
<organism evidence="15 16">
    <name type="scientific">Thiorhodococcus fuscus</name>
    <dbReference type="NCBI Taxonomy" id="527200"/>
    <lineage>
        <taxon>Bacteria</taxon>
        <taxon>Pseudomonadati</taxon>
        <taxon>Pseudomonadota</taxon>
        <taxon>Gammaproteobacteria</taxon>
        <taxon>Chromatiales</taxon>
        <taxon>Chromatiaceae</taxon>
        <taxon>Thiorhodococcus</taxon>
    </lineage>
</organism>
<dbReference type="SMART" id="SM01049">
    <property type="entry name" value="Cache_2"/>
    <property type="match status" value="1"/>
</dbReference>
<evidence type="ECO:0000256" key="5">
    <source>
        <dbReference type="ARBA" id="ARBA00022989"/>
    </source>
</evidence>
<evidence type="ECO:0000256" key="6">
    <source>
        <dbReference type="ARBA" id="ARBA00023136"/>
    </source>
</evidence>
<keyword evidence="7 9" id="KW-0807">Transducer</keyword>
<dbReference type="Pfam" id="PF17200">
    <property type="entry name" value="sCache_2"/>
    <property type="match status" value="1"/>
</dbReference>
<dbReference type="SMART" id="SM00304">
    <property type="entry name" value="HAMP"/>
    <property type="match status" value="1"/>
</dbReference>
<dbReference type="InterPro" id="IPR033480">
    <property type="entry name" value="sCache_2"/>
</dbReference>
<keyword evidence="4 11" id="KW-0812">Transmembrane</keyword>
<evidence type="ECO:0000313" key="16">
    <source>
        <dbReference type="Proteomes" id="UP001597337"/>
    </source>
</evidence>
<evidence type="ECO:0000256" key="11">
    <source>
        <dbReference type="SAM" id="Phobius"/>
    </source>
</evidence>
<evidence type="ECO:0000259" key="13">
    <source>
        <dbReference type="PROSITE" id="PS50192"/>
    </source>
</evidence>